<evidence type="ECO:0000313" key="1">
    <source>
        <dbReference type="EMBL" id="GJM51604.1"/>
    </source>
</evidence>
<dbReference type="RefSeq" id="WP_264847768.1">
    <property type="nucleotide sequence ID" value="NZ_BPMA01000075.1"/>
</dbReference>
<evidence type="ECO:0008006" key="5">
    <source>
        <dbReference type="Google" id="ProtNLM"/>
    </source>
</evidence>
<dbReference type="Proteomes" id="UP001208692">
    <property type="component" value="Unassembled WGS sequence"/>
</dbReference>
<accession>A0AAV5AXX8</accession>
<dbReference type="EMBL" id="BQKA01000075">
    <property type="protein sequence ID" value="GJM51604.1"/>
    <property type="molecule type" value="Genomic_DNA"/>
</dbReference>
<proteinExistence type="predicted"/>
<dbReference type="Pfam" id="PF14107">
    <property type="entry name" value="DUF4280"/>
    <property type="match status" value="1"/>
</dbReference>
<comment type="caution">
    <text evidence="1">The sequence shown here is derived from an EMBL/GenBank/DDBJ whole genome shotgun (WGS) entry which is preliminary data.</text>
</comment>
<protein>
    <recommendedName>
        <fullName evidence="5">DUF4280 domain-containing protein</fullName>
    </recommendedName>
</protein>
<dbReference type="InterPro" id="IPR025460">
    <property type="entry name" value="DUF4280"/>
</dbReference>
<evidence type="ECO:0000313" key="3">
    <source>
        <dbReference type="Proteomes" id="UP001207736"/>
    </source>
</evidence>
<dbReference type="AlphaFoldDB" id="A0AAV5AXX8"/>
<organism evidence="1 3">
    <name type="scientific">Capnocytophaga catalasegens</name>
    <dbReference type="NCBI Taxonomy" id="1004260"/>
    <lineage>
        <taxon>Bacteria</taxon>
        <taxon>Pseudomonadati</taxon>
        <taxon>Bacteroidota</taxon>
        <taxon>Flavobacteriia</taxon>
        <taxon>Flavobacteriales</taxon>
        <taxon>Flavobacteriaceae</taxon>
        <taxon>Capnocytophaga</taxon>
    </lineage>
</organism>
<evidence type="ECO:0000313" key="4">
    <source>
        <dbReference type="Proteomes" id="UP001208692"/>
    </source>
</evidence>
<sequence>MPQEITETAKLQCNQGTVTTALKVTSQQFAKINNKLQATEGDKQANVNIMPFGQCKLKPTTSGYLPCMPAPIKWENTSFSTIDGKKELNSASCIQCAVGGKITFTDTGGNDFVSSETE</sequence>
<gene>
    <name evidence="1" type="ORF">RCZ15_25770</name>
    <name evidence="2" type="ORF">RCZ16_25500</name>
</gene>
<keyword evidence="4" id="KW-1185">Reference proteome</keyword>
<reference evidence="1 4" key="1">
    <citation type="submission" date="2021-11" db="EMBL/GenBank/DDBJ databases">
        <title>Draft genome sequence of Capnocytophaga sp. strain KC07075 isolated from cat oral cavity.</title>
        <authorList>
            <person name="Suzuki M."/>
            <person name="Imaoka K."/>
            <person name="Kimura M."/>
            <person name="Morikawa S."/>
            <person name="Maeda K."/>
        </authorList>
    </citation>
    <scope>NUCLEOTIDE SEQUENCE</scope>
    <source>
        <strain evidence="1">KC07075</strain>
        <strain evidence="2 4">KC07079</strain>
    </source>
</reference>
<name>A0AAV5AXX8_9FLAO</name>
<evidence type="ECO:0000313" key="2">
    <source>
        <dbReference type="EMBL" id="GJM54234.1"/>
    </source>
</evidence>
<dbReference type="Proteomes" id="UP001207736">
    <property type="component" value="Unassembled WGS sequence"/>
</dbReference>
<dbReference type="EMBL" id="BQKB01000079">
    <property type="protein sequence ID" value="GJM54234.1"/>
    <property type="molecule type" value="Genomic_DNA"/>
</dbReference>